<evidence type="ECO:0000256" key="6">
    <source>
        <dbReference type="ARBA" id="ARBA00022737"/>
    </source>
</evidence>
<protein>
    <submittedName>
        <fullName evidence="13">Leucine-rich repeat-containing N-terminal plant-type</fullName>
    </submittedName>
</protein>
<keyword evidence="8 10" id="KW-0472">Membrane</keyword>
<evidence type="ECO:0000256" key="11">
    <source>
        <dbReference type="SAM" id="SignalP"/>
    </source>
</evidence>
<evidence type="ECO:0000256" key="4">
    <source>
        <dbReference type="ARBA" id="ARBA00022692"/>
    </source>
</evidence>
<evidence type="ECO:0000256" key="7">
    <source>
        <dbReference type="ARBA" id="ARBA00022989"/>
    </source>
</evidence>
<sequence length="263" mass="28556">MMVVSSRLVFAIFLGNCLCLLLLCTLIDANQADVDCLRTFKSQVEDPNGYLSSWVFGNENAGYICKFSGVTCWHDDENRVLSIKLSGYGLRGVFPLGIKQCSDLTGLELSRNNFSGPLPSNLTDVIPLVTTLDLSFNSFSGEIPVSISNMTFLQSLMLQNNQFTGQLPPELVKLRRLKTFSVANNRLSGPIPTFNSTSINSENFANNSGLCGKPLDECKSASRGKVVIIAALGGFTVAAFVVGIILGLFCSSISVERLLFKRS</sequence>
<dbReference type="FunFam" id="3.80.10.10:FF:000275">
    <property type="entry name" value="Leucine-rich repeat receptor-like protein kinase"/>
    <property type="match status" value="1"/>
</dbReference>
<evidence type="ECO:0000256" key="10">
    <source>
        <dbReference type="SAM" id="Phobius"/>
    </source>
</evidence>
<dbReference type="Pfam" id="PF00560">
    <property type="entry name" value="LRR_1"/>
    <property type="match status" value="3"/>
</dbReference>
<comment type="similarity">
    <text evidence="2">Belongs to the RLP family.</text>
</comment>
<feature type="signal peptide" evidence="11">
    <location>
        <begin position="1"/>
        <end position="32"/>
    </location>
</feature>
<dbReference type="InterPro" id="IPR052595">
    <property type="entry name" value="LRRC69/RLP"/>
</dbReference>
<keyword evidence="3" id="KW-0433">Leucine-rich repeat</keyword>
<dbReference type="Proteomes" id="UP000694240">
    <property type="component" value="Chromosome 13"/>
</dbReference>
<dbReference type="PANTHER" id="PTHR48057:SF25">
    <property type="entry name" value="LEUCINE-RICH REPEAT-CONTAINING N-TERMINAL PLANT-TYPE DOMAIN-CONTAINING PROTEIN"/>
    <property type="match status" value="1"/>
</dbReference>
<dbReference type="InterPro" id="IPR013210">
    <property type="entry name" value="LRR_N_plant-typ"/>
</dbReference>
<evidence type="ECO:0000256" key="8">
    <source>
        <dbReference type="ARBA" id="ARBA00023136"/>
    </source>
</evidence>
<name>A0A8T1XQ23_9BRAS</name>
<evidence type="ECO:0000256" key="2">
    <source>
        <dbReference type="ARBA" id="ARBA00009592"/>
    </source>
</evidence>
<feature type="domain" description="Leucine-rich repeat-containing N-terminal plant-type" evidence="12">
    <location>
        <begin position="31"/>
        <end position="73"/>
    </location>
</feature>
<evidence type="ECO:0000256" key="9">
    <source>
        <dbReference type="ARBA" id="ARBA00023180"/>
    </source>
</evidence>
<evidence type="ECO:0000256" key="1">
    <source>
        <dbReference type="ARBA" id="ARBA00004479"/>
    </source>
</evidence>
<keyword evidence="5 11" id="KW-0732">Signal</keyword>
<gene>
    <name evidence="13" type="ORF">ISN45_Aa08g010050</name>
</gene>
<dbReference type="GO" id="GO:0016020">
    <property type="term" value="C:membrane"/>
    <property type="evidence" value="ECO:0007669"/>
    <property type="project" value="UniProtKB-SubCell"/>
</dbReference>
<dbReference type="InterPro" id="IPR001611">
    <property type="entry name" value="Leu-rich_rpt"/>
</dbReference>
<keyword evidence="6" id="KW-0677">Repeat</keyword>
<keyword evidence="14" id="KW-1185">Reference proteome</keyword>
<evidence type="ECO:0000256" key="3">
    <source>
        <dbReference type="ARBA" id="ARBA00022614"/>
    </source>
</evidence>
<dbReference type="PANTHER" id="PTHR48057">
    <property type="entry name" value="LEUCINE-RICH REPEAT SERINE/THREONINE-PROTEIN KINASE 1"/>
    <property type="match status" value="1"/>
</dbReference>
<organism evidence="13 14">
    <name type="scientific">Arabidopsis thaliana x Arabidopsis arenosa</name>
    <dbReference type="NCBI Taxonomy" id="1240361"/>
    <lineage>
        <taxon>Eukaryota</taxon>
        <taxon>Viridiplantae</taxon>
        <taxon>Streptophyta</taxon>
        <taxon>Embryophyta</taxon>
        <taxon>Tracheophyta</taxon>
        <taxon>Spermatophyta</taxon>
        <taxon>Magnoliopsida</taxon>
        <taxon>eudicotyledons</taxon>
        <taxon>Gunneridae</taxon>
        <taxon>Pentapetalae</taxon>
        <taxon>rosids</taxon>
        <taxon>malvids</taxon>
        <taxon>Brassicales</taxon>
        <taxon>Brassicaceae</taxon>
        <taxon>Camelineae</taxon>
        <taxon>Arabidopsis</taxon>
    </lineage>
</organism>
<keyword evidence="7 10" id="KW-1133">Transmembrane helix</keyword>
<dbReference type="EMBL" id="JAEFBK010000013">
    <property type="protein sequence ID" value="KAG7533371.1"/>
    <property type="molecule type" value="Genomic_DNA"/>
</dbReference>
<comment type="caution">
    <text evidence="13">The sequence shown here is derived from an EMBL/GenBank/DDBJ whole genome shotgun (WGS) entry which is preliminary data.</text>
</comment>
<evidence type="ECO:0000313" key="13">
    <source>
        <dbReference type="EMBL" id="KAG7533371.1"/>
    </source>
</evidence>
<evidence type="ECO:0000259" key="12">
    <source>
        <dbReference type="Pfam" id="PF08263"/>
    </source>
</evidence>
<accession>A0A8T1XQ23</accession>
<dbReference type="AlphaFoldDB" id="A0A8T1XQ23"/>
<keyword evidence="4 10" id="KW-0812">Transmembrane</keyword>
<dbReference type="Pfam" id="PF08263">
    <property type="entry name" value="LRRNT_2"/>
    <property type="match status" value="1"/>
</dbReference>
<feature type="transmembrane region" description="Helical" evidence="10">
    <location>
        <begin position="226"/>
        <end position="255"/>
    </location>
</feature>
<evidence type="ECO:0000313" key="14">
    <source>
        <dbReference type="Proteomes" id="UP000694240"/>
    </source>
</evidence>
<comment type="subcellular location">
    <subcellularLocation>
        <location evidence="1">Membrane</location>
        <topology evidence="1">Single-pass type I membrane protein</topology>
    </subcellularLocation>
</comment>
<reference evidence="13 14" key="1">
    <citation type="submission" date="2020-12" db="EMBL/GenBank/DDBJ databases">
        <title>Concerted genomic and epigenomic changes stabilize Arabidopsis allopolyploids.</title>
        <authorList>
            <person name="Chen Z."/>
        </authorList>
    </citation>
    <scope>NUCLEOTIDE SEQUENCE [LARGE SCALE GENOMIC DNA]</scope>
    <source>
        <strain evidence="13">Allo738</strain>
        <tissue evidence="13">Leaf</tissue>
    </source>
</reference>
<proteinExistence type="inferred from homology"/>
<evidence type="ECO:0000256" key="5">
    <source>
        <dbReference type="ARBA" id="ARBA00022729"/>
    </source>
</evidence>
<keyword evidence="9" id="KW-0325">Glycoprotein</keyword>
<feature type="chain" id="PRO_5035802586" evidence="11">
    <location>
        <begin position="33"/>
        <end position="263"/>
    </location>
</feature>